<sequence length="141" mass="15793">MGSSLGAMTRASLPCYGKNTSGGPMSAQHFDNGKFFGSNDQGQLTMLWKEHVMVGQRDLSTVHEKFLASNDQSQLSSYGKNTSWQNNEHHSIKGQFFSHGMERTRYGGPMSAQHSVHEKFPASYDQSQLSMLRKQDDMVDQ</sequence>
<organism evidence="1 2">
    <name type="scientific">Apolygus lucorum</name>
    <name type="common">Small green plant bug</name>
    <name type="synonym">Lygocoris lucorum</name>
    <dbReference type="NCBI Taxonomy" id="248454"/>
    <lineage>
        <taxon>Eukaryota</taxon>
        <taxon>Metazoa</taxon>
        <taxon>Ecdysozoa</taxon>
        <taxon>Arthropoda</taxon>
        <taxon>Hexapoda</taxon>
        <taxon>Insecta</taxon>
        <taxon>Pterygota</taxon>
        <taxon>Neoptera</taxon>
        <taxon>Paraneoptera</taxon>
        <taxon>Hemiptera</taxon>
        <taxon>Heteroptera</taxon>
        <taxon>Panheteroptera</taxon>
        <taxon>Cimicomorpha</taxon>
        <taxon>Miridae</taxon>
        <taxon>Mirini</taxon>
        <taxon>Apolygus</taxon>
    </lineage>
</organism>
<proteinExistence type="predicted"/>
<protein>
    <submittedName>
        <fullName evidence="1">Uncharacterized protein</fullName>
    </submittedName>
</protein>
<gene>
    <name evidence="1" type="ORF">GE061_006497</name>
</gene>
<accession>A0A8S9WXZ4</accession>
<evidence type="ECO:0000313" key="2">
    <source>
        <dbReference type="Proteomes" id="UP000466442"/>
    </source>
</evidence>
<reference evidence="1" key="1">
    <citation type="journal article" date="2021" name="Mol. Ecol. Resour.">
        <title>Apolygus lucorum genome provides insights into omnivorousness and mesophyll feeding.</title>
        <authorList>
            <person name="Liu Y."/>
            <person name="Liu H."/>
            <person name="Wang H."/>
            <person name="Huang T."/>
            <person name="Liu B."/>
            <person name="Yang B."/>
            <person name="Yin L."/>
            <person name="Li B."/>
            <person name="Zhang Y."/>
            <person name="Zhang S."/>
            <person name="Jiang F."/>
            <person name="Zhang X."/>
            <person name="Ren Y."/>
            <person name="Wang B."/>
            <person name="Wang S."/>
            <person name="Lu Y."/>
            <person name="Wu K."/>
            <person name="Fan W."/>
            <person name="Wang G."/>
        </authorList>
    </citation>
    <scope>NUCLEOTIDE SEQUENCE</scope>
    <source>
        <strain evidence="1">12Hb</strain>
    </source>
</reference>
<comment type="caution">
    <text evidence="1">The sequence shown here is derived from an EMBL/GenBank/DDBJ whole genome shotgun (WGS) entry which is preliminary data.</text>
</comment>
<evidence type="ECO:0000313" key="1">
    <source>
        <dbReference type="EMBL" id="KAF6200195.1"/>
    </source>
</evidence>
<name>A0A8S9WXZ4_APOLU</name>
<dbReference type="EMBL" id="WIXP02000014">
    <property type="protein sequence ID" value="KAF6200195.1"/>
    <property type="molecule type" value="Genomic_DNA"/>
</dbReference>
<dbReference type="Proteomes" id="UP000466442">
    <property type="component" value="Unassembled WGS sequence"/>
</dbReference>
<dbReference type="AlphaFoldDB" id="A0A8S9WXZ4"/>
<keyword evidence="2" id="KW-1185">Reference proteome</keyword>